<dbReference type="Gene3D" id="1.10.600.10">
    <property type="entry name" value="Farnesyl Diphosphate Synthase"/>
    <property type="match status" value="1"/>
</dbReference>
<dbReference type="InterPro" id="IPR008949">
    <property type="entry name" value="Isoprenoid_synthase_dom_sf"/>
</dbReference>
<dbReference type="InterPro" id="IPR000092">
    <property type="entry name" value="Polyprenyl_synt"/>
</dbReference>
<evidence type="ECO:0000256" key="4">
    <source>
        <dbReference type="ARBA" id="ARBA00022723"/>
    </source>
</evidence>
<dbReference type="PROSITE" id="PS00723">
    <property type="entry name" value="POLYPRENYL_SYNTHASE_1"/>
    <property type="match status" value="1"/>
</dbReference>
<dbReference type="InterPro" id="IPR033749">
    <property type="entry name" value="Polyprenyl_synt_CS"/>
</dbReference>
<dbReference type="SUPFAM" id="SSF48576">
    <property type="entry name" value="Terpenoid synthases"/>
    <property type="match status" value="1"/>
</dbReference>
<name>A0A1M6VJX1_9ACTN</name>
<dbReference type="PROSITE" id="PS00444">
    <property type="entry name" value="POLYPRENYL_SYNTHASE_2"/>
    <property type="match status" value="1"/>
</dbReference>
<evidence type="ECO:0000313" key="8">
    <source>
        <dbReference type="Proteomes" id="UP000184452"/>
    </source>
</evidence>
<dbReference type="AlphaFoldDB" id="A0A1M6VJX1"/>
<accession>A0A1M6VJX1</accession>
<organism evidence="7 8">
    <name type="scientific">Nocardiopsis flavescens</name>
    <dbReference type="NCBI Taxonomy" id="758803"/>
    <lineage>
        <taxon>Bacteria</taxon>
        <taxon>Bacillati</taxon>
        <taxon>Actinomycetota</taxon>
        <taxon>Actinomycetes</taxon>
        <taxon>Streptosporangiales</taxon>
        <taxon>Nocardiopsidaceae</taxon>
        <taxon>Nocardiopsis</taxon>
    </lineage>
</organism>
<dbReference type="EMBL" id="FQZK01000035">
    <property type="protein sequence ID" value="SHK81759.1"/>
    <property type="molecule type" value="Genomic_DNA"/>
</dbReference>
<proteinExistence type="inferred from homology"/>
<protein>
    <submittedName>
        <fullName evidence="7">Geranylgeranyl diphosphate synthase, type I</fullName>
    </submittedName>
</protein>
<evidence type="ECO:0000256" key="6">
    <source>
        <dbReference type="RuleBase" id="RU004466"/>
    </source>
</evidence>
<sequence length="380" mass="40125">MYGIGARRPNRAASVLFMAAFASPSTSSSPPVSVIRADADRELAAFCADHRALLLEIGEELAPAADALEAMLAGGKRLRPTFCYWGWRGAGGAAGDGRIVRAAASLEFLQACALIHDDVIDNSDTRRGLPATHKRLSGLHAAQGWSGDSEGFGRGAAILIGDLCLAWSDEMYQASGFGQETLALGRRPFDAMRTEVMAGQYLDTLEQVRGTGTREAALRVMRYKSAKYTVERPLHLGAALAGRLPELEGVYTAYGLPLGVAFQLRDDVLGVFGDPSTTGKPAGDDLREGKRTLVAAETLARAGAADGARFTSLLGAPDLSAESVEWMCGLIESSGALAACEGLIERYAGEALAALESPELDDAAREPLRAMVAAATRRTH</sequence>
<dbReference type="SFLD" id="SFLDS00005">
    <property type="entry name" value="Isoprenoid_Synthase_Type_I"/>
    <property type="match status" value="1"/>
</dbReference>
<keyword evidence="5" id="KW-0460">Magnesium</keyword>
<keyword evidence="3 6" id="KW-0808">Transferase</keyword>
<dbReference type="Proteomes" id="UP000184452">
    <property type="component" value="Unassembled WGS sequence"/>
</dbReference>
<dbReference type="GO" id="GO:0046872">
    <property type="term" value="F:metal ion binding"/>
    <property type="evidence" value="ECO:0007669"/>
    <property type="project" value="UniProtKB-KW"/>
</dbReference>
<gene>
    <name evidence="7" type="ORF">SAMN05421803_13519</name>
</gene>
<dbReference type="GO" id="GO:0008299">
    <property type="term" value="P:isoprenoid biosynthetic process"/>
    <property type="evidence" value="ECO:0007669"/>
    <property type="project" value="InterPro"/>
</dbReference>
<comment type="cofactor">
    <cofactor evidence="1">
        <name>Mg(2+)</name>
        <dbReference type="ChEBI" id="CHEBI:18420"/>
    </cofactor>
</comment>
<dbReference type="CDD" id="cd00685">
    <property type="entry name" value="Trans_IPPS_HT"/>
    <property type="match status" value="1"/>
</dbReference>
<evidence type="ECO:0000256" key="3">
    <source>
        <dbReference type="ARBA" id="ARBA00022679"/>
    </source>
</evidence>
<reference evidence="7 8" key="1">
    <citation type="submission" date="2016-11" db="EMBL/GenBank/DDBJ databases">
        <authorList>
            <person name="Jaros S."/>
            <person name="Januszkiewicz K."/>
            <person name="Wedrychowicz H."/>
        </authorList>
    </citation>
    <scope>NUCLEOTIDE SEQUENCE [LARGE SCALE GENOMIC DNA]</scope>
    <source>
        <strain evidence="7 8">CGMCC 4.5723</strain>
    </source>
</reference>
<dbReference type="Pfam" id="PF00348">
    <property type="entry name" value="polyprenyl_synt"/>
    <property type="match status" value="1"/>
</dbReference>
<keyword evidence="8" id="KW-1185">Reference proteome</keyword>
<comment type="similarity">
    <text evidence="2 6">Belongs to the FPP/GGPP synthase family.</text>
</comment>
<dbReference type="STRING" id="758803.SAMN05421803_13519"/>
<dbReference type="GO" id="GO:0004659">
    <property type="term" value="F:prenyltransferase activity"/>
    <property type="evidence" value="ECO:0007669"/>
    <property type="project" value="InterPro"/>
</dbReference>
<evidence type="ECO:0000256" key="1">
    <source>
        <dbReference type="ARBA" id="ARBA00001946"/>
    </source>
</evidence>
<evidence type="ECO:0000313" key="7">
    <source>
        <dbReference type="EMBL" id="SHK81759.1"/>
    </source>
</evidence>
<dbReference type="PANTHER" id="PTHR12001">
    <property type="entry name" value="GERANYLGERANYL PYROPHOSPHATE SYNTHASE"/>
    <property type="match status" value="1"/>
</dbReference>
<keyword evidence="4" id="KW-0479">Metal-binding</keyword>
<evidence type="ECO:0000256" key="2">
    <source>
        <dbReference type="ARBA" id="ARBA00006706"/>
    </source>
</evidence>
<evidence type="ECO:0000256" key="5">
    <source>
        <dbReference type="ARBA" id="ARBA00022842"/>
    </source>
</evidence>
<dbReference type="PANTHER" id="PTHR12001:SF85">
    <property type="entry name" value="SHORT CHAIN ISOPRENYL DIPHOSPHATE SYNTHASE"/>
    <property type="match status" value="1"/>
</dbReference>